<comment type="pathway">
    <text evidence="5">Cofactor biosynthesis; coenzyme A biosynthesis; CoA from (R)-pantothenate: step 5/5.</text>
</comment>
<keyword evidence="2 5" id="KW-0547">Nucleotide-binding</keyword>
<dbReference type="InterPro" id="IPR001977">
    <property type="entry name" value="Depp_CoAkinase"/>
</dbReference>
<gene>
    <name evidence="5" type="primary">coaE</name>
    <name evidence="7" type="ORF">C7382_11336</name>
</gene>
<comment type="subcellular location">
    <subcellularLocation>
        <location evidence="5">Cytoplasm</location>
    </subcellularLocation>
</comment>
<proteinExistence type="inferred from homology"/>
<dbReference type="UniPathway" id="UPA00241">
    <property type="reaction ID" value="UER00356"/>
</dbReference>
<keyword evidence="5" id="KW-0808">Transferase</keyword>
<keyword evidence="3 5" id="KW-0067">ATP-binding</keyword>
<dbReference type="PROSITE" id="PS51219">
    <property type="entry name" value="DPCK"/>
    <property type="match status" value="1"/>
</dbReference>
<evidence type="ECO:0000256" key="3">
    <source>
        <dbReference type="ARBA" id="ARBA00022840"/>
    </source>
</evidence>
<name>A0A2U1F859_9PORP</name>
<organism evidence="7 8">
    <name type="scientific">Porphyromonas loveana</name>
    <dbReference type="NCBI Taxonomy" id="1884669"/>
    <lineage>
        <taxon>Bacteria</taxon>
        <taxon>Pseudomonadati</taxon>
        <taxon>Bacteroidota</taxon>
        <taxon>Bacteroidia</taxon>
        <taxon>Bacteroidales</taxon>
        <taxon>Porphyromonadaceae</taxon>
        <taxon>Porphyromonas</taxon>
    </lineage>
</organism>
<evidence type="ECO:0000256" key="5">
    <source>
        <dbReference type="HAMAP-Rule" id="MF_00376"/>
    </source>
</evidence>
<dbReference type="Gene3D" id="3.40.50.300">
    <property type="entry name" value="P-loop containing nucleotide triphosphate hydrolases"/>
    <property type="match status" value="1"/>
</dbReference>
<feature type="binding site" evidence="5">
    <location>
        <begin position="11"/>
        <end position="16"/>
    </location>
    <ligand>
        <name>ATP</name>
        <dbReference type="ChEBI" id="CHEBI:30616"/>
    </ligand>
</feature>
<evidence type="ECO:0000256" key="2">
    <source>
        <dbReference type="ARBA" id="ARBA00022741"/>
    </source>
</evidence>
<protein>
    <recommendedName>
        <fullName evidence="5 6">Dephospho-CoA kinase</fullName>
        <ecNumber evidence="5 6">2.7.1.24</ecNumber>
    </recommendedName>
    <alternativeName>
        <fullName evidence="5">Dephosphocoenzyme A kinase</fullName>
    </alternativeName>
</protein>
<comment type="similarity">
    <text evidence="1 5">Belongs to the CoaE family.</text>
</comment>
<evidence type="ECO:0000313" key="7">
    <source>
        <dbReference type="EMBL" id="PVZ08383.1"/>
    </source>
</evidence>
<dbReference type="GO" id="GO:0005737">
    <property type="term" value="C:cytoplasm"/>
    <property type="evidence" value="ECO:0007669"/>
    <property type="project" value="UniProtKB-SubCell"/>
</dbReference>
<comment type="caution">
    <text evidence="7">The sequence shown here is derived from an EMBL/GenBank/DDBJ whole genome shotgun (WGS) entry which is preliminary data.</text>
</comment>
<dbReference type="GO" id="GO:0004140">
    <property type="term" value="F:dephospho-CoA kinase activity"/>
    <property type="evidence" value="ECO:0007669"/>
    <property type="project" value="UniProtKB-UniRule"/>
</dbReference>
<dbReference type="AlphaFoldDB" id="A0A2U1F859"/>
<evidence type="ECO:0000256" key="6">
    <source>
        <dbReference type="NCBIfam" id="TIGR00152"/>
    </source>
</evidence>
<dbReference type="GO" id="GO:0005524">
    <property type="term" value="F:ATP binding"/>
    <property type="evidence" value="ECO:0007669"/>
    <property type="project" value="UniProtKB-UniRule"/>
</dbReference>
<dbReference type="Pfam" id="PF01121">
    <property type="entry name" value="CoaE"/>
    <property type="match status" value="1"/>
</dbReference>
<reference evidence="7 8" key="1">
    <citation type="submission" date="2018-04" db="EMBL/GenBank/DDBJ databases">
        <title>Genomic Encyclopedia of Type Strains, Phase IV (KMG-IV): sequencing the most valuable type-strain genomes for metagenomic binning, comparative biology and taxonomic classification.</title>
        <authorList>
            <person name="Goeker M."/>
        </authorList>
    </citation>
    <scope>NUCLEOTIDE SEQUENCE [LARGE SCALE GENOMIC DNA]</scope>
    <source>
        <strain evidence="7 8">DSM 28520</strain>
    </source>
</reference>
<dbReference type="GO" id="GO:0015937">
    <property type="term" value="P:coenzyme A biosynthetic process"/>
    <property type="evidence" value="ECO:0007669"/>
    <property type="project" value="UniProtKB-UniRule"/>
</dbReference>
<keyword evidence="8" id="KW-1185">Reference proteome</keyword>
<dbReference type="OrthoDB" id="9812943at2"/>
<comment type="function">
    <text evidence="5">Catalyzes the phosphorylation of the 3'-hydroxyl group of dephosphocoenzyme A to form coenzyme A.</text>
</comment>
<evidence type="ECO:0000256" key="4">
    <source>
        <dbReference type="ARBA" id="ARBA00022993"/>
    </source>
</evidence>
<comment type="catalytic activity">
    <reaction evidence="5">
        <text>3'-dephospho-CoA + ATP = ADP + CoA + H(+)</text>
        <dbReference type="Rhea" id="RHEA:18245"/>
        <dbReference type="ChEBI" id="CHEBI:15378"/>
        <dbReference type="ChEBI" id="CHEBI:30616"/>
        <dbReference type="ChEBI" id="CHEBI:57287"/>
        <dbReference type="ChEBI" id="CHEBI:57328"/>
        <dbReference type="ChEBI" id="CHEBI:456216"/>
        <dbReference type="EC" id="2.7.1.24"/>
    </reaction>
</comment>
<keyword evidence="5 7" id="KW-0418">Kinase</keyword>
<dbReference type="InterPro" id="IPR027417">
    <property type="entry name" value="P-loop_NTPase"/>
</dbReference>
<dbReference type="EC" id="2.7.1.24" evidence="5 6"/>
<dbReference type="PANTHER" id="PTHR10695">
    <property type="entry name" value="DEPHOSPHO-COA KINASE-RELATED"/>
    <property type="match status" value="1"/>
</dbReference>
<dbReference type="SUPFAM" id="SSF52540">
    <property type="entry name" value="P-loop containing nucleoside triphosphate hydrolases"/>
    <property type="match status" value="1"/>
</dbReference>
<dbReference type="CDD" id="cd02022">
    <property type="entry name" value="DPCK"/>
    <property type="match status" value="1"/>
</dbReference>
<keyword evidence="5" id="KW-0963">Cytoplasm</keyword>
<dbReference type="Proteomes" id="UP000245462">
    <property type="component" value="Unassembled WGS sequence"/>
</dbReference>
<accession>A0A2U1F859</accession>
<dbReference type="HAMAP" id="MF_00376">
    <property type="entry name" value="Dephospho_CoA_kinase"/>
    <property type="match status" value="1"/>
</dbReference>
<dbReference type="EMBL" id="QEKY01000013">
    <property type="protein sequence ID" value="PVZ08383.1"/>
    <property type="molecule type" value="Genomic_DNA"/>
</dbReference>
<dbReference type="PANTHER" id="PTHR10695:SF46">
    <property type="entry name" value="BIFUNCTIONAL COENZYME A SYNTHASE-RELATED"/>
    <property type="match status" value="1"/>
</dbReference>
<sequence>MITLGITGGIGSGKSIVSHVLQTLGIPVYDSDSRAKWLNDHSPIIRKGLTDLIGSEVYDGECLRRDRLAAAIFASHNLLLQVNAIIHPEVKNDFLRWRASCPSDLSGLESAILHSSGFHTLCDSIIRIDAPEKIRIERATARDGASAEAIRKRIQSQRAEETAPADYIIMNAPPHLIIPQVIQIISSVRQKAQKSCLRD</sequence>
<dbReference type="GeneID" id="94551205"/>
<keyword evidence="4 5" id="KW-0173">Coenzyme A biosynthesis</keyword>
<dbReference type="RefSeq" id="WP_116679740.1">
    <property type="nucleotide sequence ID" value="NZ_QEKY01000013.1"/>
</dbReference>
<evidence type="ECO:0000256" key="1">
    <source>
        <dbReference type="ARBA" id="ARBA00009018"/>
    </source>
</evidence>
<evidence type="ECO:0000313" key="8">
    <source>
        <dbReference type="Proteomes" id="UP000245462"/>
    </source>
</evidence>
<dbReference type="NCBIfam" id="TIGR00152">
    <property type="entry name" value="dephospho-CoA kinase"/>
    <property type="match status" value="1"/>
</dbReference>